<feature type="binding site" evidence="3">
    <location>
        <position position="61"/>
    </location>
    <ligand>
        <name>Zn(2+)</name>
        <dbReference type="ChEBI" id="CHEBI:29105"/>
        <label>1</label>
        <note>catalytic</note>
    </ligand>
</feature>
<dbReference type="Proteomes" id="UP000253034">
    <property type="component" value="Unassembled WGS sequence"/>
</dbReference>
<dbReference type="Pfam" id="PF01979">
    <property type="entry name" value="Amidohydro_1"/>
    <property type="match status" value="1"/>
</dbReference>
<dbReference type="SUPFAM" id="SSF51338">
    <property type="entry name" value="Composite domain of metallo-dependent hydrolases"/>
    <property type="match status" value="1"/>
</dbReference>
<dbReference type="Gene3D" id="3.20.20.140">
    <property type="entry name" value="Metal-dependent hydrolases"/>
    <property type="match status" value="1"/>
</dbReference>
<dbReference type="GO" id="GO:0046872">
    <property type="term" value="F:metal ion binding"/>
    <property type="evidence" value="ECO:0007669"/>
    <property type="project" value="UniProtKB-KW"/>
</dbReference>
<dbReference type="GO" id="GO:0005737">
    <property type="term" value="C:cytoplasm"/>
    <property type="evidence" value="ECO:0007669"/>
    <property type="project" value="UniProtKB-SubCell"/>
</dbReference>
<comment type="PTM">
    <text evidence="1">Carboxylation allows a single lysine to coordinate two zinc ions.</text>
</comment>
<organism evidence="5 6">
    <name type="scientific">Anaerobacterium chartisolvens</name>
    <dbReference type="NCBI Taxonomy" id="1297424"/>
    <lineage>
        <taxon>Bacteria</taxon>
        <taxon>Bacillati</taxon>
        <taxon>Bacillota</taxon>
        <taxon>Clostridia</taxon>
        <taxon>Eubacteriales</taxon>
        <taxon>Oscillospiraceae</taxon>
        <taxon>Anaerobacterium</taxon>
    </lineage>
</organism>
<dbReference type="InterPro" id="IPR050378">
    <property type="entry name" value="Metallo-dep_Hydrolases_sf"/>
</dbReference>
<dbReference type="SUPFAM" id="SSF51556">
    <property type="entry name" value="Metallo-dependent hydrolases"/>
    <property type="match status" value="1"/>
</dbReference>
<dbReference type="NCBIfam" id="TIGR01975">
    <property type="entry name" value="isoAsp_dipep"/>
    <property type="match status" value="1"/>
</dbReference>
<keyword evidence="1" id="KW-0378">Hydrolase</keyword>
<keyword evidence="6" id="KW-1185">Reference proteome</keyword>
<reference evidence="5 6" key="1">
    <citation type="submission" date="2018-07" db="EMBL/GenBank/DDBJ databases">
        <title>Genomic Encyclopedia of Type Strains, Phase IV (KMG-IV): sequencing the most valuable type-strain genomes for metagenomic binning, comparative biology and taxonomic classification.</title>
        <authorList>
            <person name="Goeker M."/>
        </authorList>
    </citation>
    <scope>NUCLEOTIDE SEQUENCE [LARGE SCALE GENOMIC DNA]</scope>
    <source>
        <strain evidence="5 6">DSM 27016</strain>
    </source>
</reference>
<comment type="similarity">
    <text evidence="1">Belongs to the peptidase M38 family.</text>
</comment>
<comment type="subcellular location">
    <subcellularLocation>
        <location evidence="1">Cytoplasm</location>
    </subcellularLocation>
</comment>
<comment type="cofactor">
    <cofactor evidence="1 3">
        <name>Zn(2+)</name>
        <dbReference type="ChEBI" id="CHEBI:29105"/>
    </cofactor>
    <text evidence="1 3">Binds 2 Zn(2+) ions per subunit.</text>
</comment>
<evidence type="ECO:0000259" key="4">
    <source>
        <dbReference type="Pfam" id="PF01979"/>
    </source>
</evidence>
<dbReference type="RefSeq" id="WP_114298236.1">
    <property type="nucleotide sequence ID" value="NZ_QPJT01000014.1"/>
</dbReference>
<evidence type="ECO:0000256" key="3">
    <source>
        <dbReference type="PIRSR" id="PIRSR001238-3"/>
    </source>
</evidence>
<dbReference type="InterPro" id="IPR006680">
    <property type="entry name" value="Amidohydro-rel"/>
</dbReference>
<dbReference type="GO" id="GO:0016810">
    <property type="term" value="F:hydrolase activity, acting on carbon-nitrogen (but not peptide) bonds"/>
    <property type="evidence" value="ECO:0007669"/>
    <property type="project" value="InterPro"/>
</dbReference>
<evidence type="ECO:0000256" key="2">
    <source>
        <dbReference type="PIRSR" id="PIRSR001238-1"/>
    </source>
</evidence>
<keyword evidence="1 3" id="KW-0862">Zinc</keyword>
<name>A0A369B2X3_9FIRM</name>
<dbReference type="PIRSF" id="PIRSF001238">
    <property type="entry name" value="IadA"/>
    <property type="match status" value="1"/>
</dbReference>
<dbReference type="PANTHER" id="PTHR11647:SF1">
    <property type="entry name" value="COLLAPSIN RESPONSE MEDIATOR PROTEIN"/>
    <property type="match status" value="1"/>
</dbReference>
<proteinExistence type="inferred from homology"/>
<dbReference type="GO" id="GO:0006508">
    <property type="term" value="P:proteolysis"/>
    <property type="evidence" value="ECO:0007669"/>
    <property type="project" value="UniProtKB-KW"/>
</dbReference>
<sequence>MFKLLKSGECFTPEYIGKKDLLVCNGKICRIDDTISYNGLWDVEIIDCEGRLLCPGFIDQHVHITGGGGEQGPESRIPPLMLGDILSAGVSTVVGILGADGLTRGIADLLYKARALEAEGITAYIYTGSYGVPPATLTGRVISDIAFIDKIIGVGEIAISDSRASHCPISSLKELAYEANTGGMLGGKAGVMHIHVGDGREGLKPLFELVDKSDFPIEMFVPTHLNRNKGLLEQAKGYGSLGGNLDLTAGESSQTGYSVPDALEILLECGINADRITVSSDGNGSIPGGGIGKVGQLLQDITSCVLDKKINFETVLKTVTSNVARILKLYPQKGALSAGSDADILVLDKHDLTIRHMLVKGDICILDGKIIKRGKYEPQ</sequence>
<keyword evidence="1" id="KW-0645">Protease</keyword>
<dbReference type="GO" id="GO:0008237">
    <property type="term" value="F:metallopeptidase activity"/>
    <property type="evidence" value="ECO:0007669"/>
    <property type="project" value="UniProtKB-KW"/>
</dbReference>
<feature type="domain" description="Amidohydrolase-related" evidence="4">
    <location>
        <begin position="261"/>
        <end position="363"/>
    </location>
</feature>
<feature type="binding site" evidence="3">
    <location>
        <position position="195"/>
    </location>
    <ligand>
        <name>Zn(2+)</name>
        <dbReference type="ChEBI" id="CHEBI:29105"/>
        <label>2</label>
        <note>catalytic</note>
    </ligand>
</feature>
<dbReference type="InterPro" id="IPR011059">
    <property type="entry name" value="Metal-dep_hydrolase_composite"/>
</dbReference>
<dbReference type="GO" id="GO:0008798">
    <property type="term" value="F:beta-aspartyl-peptidase activity"/>
    <property type="evidence" value="ECO:0007669"/>
    <property type="project" value="InterPro"/>
</dbReference>
<dbReference type="InterPro" id="IPR032466">
    <property type="entry name" value="Metal_Hydrolase"/>
</dbReference>
<feature type="binding site" evidence="3">
    <location>
        <position position="63"/>
    </location>
    <ligand>
        <name>Zn(2+)</name>
        <dbReference type="ChEBI" id="CHEBI:29105"/>
        <label>1</label>
        <note>catalytic</note>
    </ligand>
</feature>
<accession>A0A369B2X3</accession>
<dbReference type="InterPro" id="IPR010229">
    <property type="entry name" value="Pept_M38_dipep"/>
</dbReference>
<feature type="binding site" evidence="3">
    <location>
        <position position="281"/>
    </location>
    <ligand>
        <name>Zn(2+)</name>
        <dbReference type="ChEBI" id="CHEBI:29105"/>
        <label>1</label>
        <note>catalytic</note>
    </ligand>
</feature>
<dbReference type="Gene3D" id="2.30.40.10">
    <property type="entry name" value="Urease, subunit C, domain 1"/>
    <property type="match status" value="1"/>
</dbReference>
<keyword evidence="1" id="KW-0482">Metalloprotease</keyword>
<dbReference type="EC" id="3.4.19.-" evidence="1"/>
<dbReference type="OrthoDB" id="9775607at2"/>
<dbReference type="EMBL" id="QPJT01000014">
    <property type="protein sequence ID" value="RCX14796.1"/>
    <property type="molecule type" value="Genomic_DNA"/>
</dbReference>
<dbReference type="AlphaFoldDB" id="A0A369B2X3"/>
<keyword evidence="1 3" id="KW-0479">Metal-binding</keyword>
<evidence type="ECO:0000313" key="6">
    <source>
        <dbReference type="Proteomes" id="UP000253034"/>
    </source>
</evidence>
<feature type="binding site" evidence="3">
    <location>
        <position position="224"/>
    </location>
    <ligand>
        <name>Zn(2+)</name>
        <dbReference type="ChEBI" id="CHEBI:29105"/>
        <label>2</label>
        <note>catalytic</note>
    </ligand>
</feature>
<protein>
    <recommendedName>
        <fullName evidence="1">Isoaspartyl dipeptidase</fullName>
        <ecNumber evidence="1">3.4.19.-</ecNumber>
    </recommendedName>
</protein>
<gene>
    <name evidence="5" type="ORF">DFR58_11430</name>
</gene>
<feature type="active site" description="Proton acceptor" evidence="2">
    <location>
        <position position="281"/>
    </location>
</feature>
<comment type="function">
    <text evidence="1">Catalyzes the hydrolytic cleavage of a subset of L-isoaspartyl (L-beta-aspartyl) dipeptides. Used to degrade proteins damaged by L-isoaspartyl residues formation.</text>
</comment>
<dbReference type="PANTHER" id="PTHR11647">
    <property type="entry name" value="HYDRANTOINASE/DIHYDROPYRIMIDINASE FAMILY MEMBER"/>
    <property type="match status" value="1"/>
</dbReference>
<evidence type="ECO:0000313" key="5">
    <source>
        <dbReference type="EMBL" id="RCX14796.1"/>
    </source>
</evidence>
<comment type="caution">
    <text evidence="5">The sequence shown here is derived from an EMBL/GenBank/DDBJ whole genome shotgun (WGS) entry which is preliminary data.</text>
</comment>
<evidence type="ECO:0000256" key="1">
    <source>
        <dbReference type="PIRNR" id="PIRNR001238"/>
    </source>
</evidence>